<evidence type="ECO:0000313" key="3">
    <source>
        <dbReference type="Proteomes" id="UP000251341"/>
    </source>
</evidence>
<feature type="region of interest" description="Disordered" evidence="1">
    <location>
        <begin position="37"/>
        <end position="69"/>
    </location>
</feature>
<accession>A0A315ER23</accession>
<sequence>MHNNEQISNFRAGAAPRHPQQEVVDLIAVALLRLREAESSAQKPSPIRDSRKVSLGFAGQKSVNANTDH</sequence>
<comment type="caution">
    <text evidence="2">The sequence shown here is derived from an EMBL/GenBank/DDBJ whole genome shotgun (WGS) entry which is preliminary data.</text>
</comment>
<evidence type="ECO:0000313" key="2">
    <source>
        <dbReference type="EMBL" id="PUE59195.1"/>
    </source>
</evidence>
<organism evidence="2 3">
    <name type="scientific">Limnohabitans curvus</name>
    <dbReference type="NCBI Taxonomy" id="323423"/>
    <lineage>
        <taxon>Bacteria</taxon>
        <taxon>Pseudomonadati</taxon>
        <taxon>Pseudomonadota</taxon>
        <taxon>Betaproteobacteria</taxon>
        <taxon>Burkholderiales</taxon>
        <taxon>Comamonadaceae</taxon>
        <taxon>Limnohabitans</taxon>
    </lineage>
</organism>
<evidence type="ECO:0000256" key="1">
    <source>
        <dbReference type="SAM" id="MobiDB-lite"/>
    </source>
</evidence>
<dbReference type="RefSeq" id="WP_108401968.1">
    <property type="nucleotide sequence ID" value="NZ_NESP01000001.1"/>
</dbReference>
<name>A0A315ER23_9BURK</name>
<protein>
    <submittedName>
        <fullName evidence="2">Uncharacterized protein</fullName>
    </submittedName>
</protein>
<reference evidence="2 3" key="1">
    <citation type="submission" date="2017-04" db="EMBL/GenBank/DDBJ databases">
        <title>Unexpected and diverse lifestyles within the genus Limnohabitans.</title>
        <authorList>
            <person name="Kasalicky V."/>
            <person name="Mehrshad M."/>
            <person name="Andrei S.-A."/>
            <person name="Salcher M."/>
            <person name="Kratochvilova H."/>
            <person name="Simek K."/>
            <person name="Ghai R."/>
        </authorList>
    </citation>
    <scope>NUCLEOTIDE SEQUENCE [LARGE SCALE GENOMIC DNA]</scope>
    <source>
        <strain evidence="2 3">MWH-C5</strain>
    </source>
</reference>
<dbReference type="EMBL" id="NESP01000001">
    <property type="protein sequence ID" value="PUE59195.1"/>
    <property type="molecule type" value="Genomic_DNA"/>
</dbReference>
<dbReference type="Proteomes" id="UP000251341">
    <property type="component" value="Unassembled WGS sequence"/>
</dbReference>
<keyword evidence="3" id="KW-1185">Reference proteome</keyword>
<dbReference type="AlphaFoldDB" id="A0A315ER23"/>
<gene>
    <name evidence="2" type="ORF">B9Z44_06180</name>
</gene>
<proteinExistence type="predicted"/>